<dbReference type="Gene3D" id="3.40.50.1010">
    <property type="entry name" value="5'-nuclease"/>
    <property type="match status" value="1"/>
</dbReference>
<dbReference type="AlphaFoldDB" id="A0A8I3A888"/>
<sequence>MELDGLCSNTSQLGEAAQEAIAYITSHVRSQAMSLKVQTSKGNYLTMLSVRIEHVEFFDEASSSSRLPPGKMSTGSIDLPFSRSVQQCEIRTIVLLRTVQFGTRIQDVAPQFHTKKGAGPSRQL</sequence>
<dbReference type="EMBL" id="JAGFBS010000021">
    <property type="protein sequence ID" value="KAG6373671.1"/>
    <property type="molecule type" value="Genomic_DNA"/>
</dbReference>
<name>A0A8I3A888_9AGAM</name>
<dbReference type="Proteomes" id="UP000683000">
    <property type="component" value="Unassembled WGS sequence"/>
</dbReference>
<evidence type="ECO:0000313" key="1">
    <source>
        <dbReference type="EMBL" id="KAG6373671.1"/>
    </source>
</evidence>
<evidence type="ECO:0000313" key="2">
    <source>
        <dbReference type="Proteomes" id="UP000683000"/>
    </source>
</evidence>
<keyword evidence="2" id="KW-1185">Reference proteome</keyword>
<accession>A0A8I3A888</accession>
<reference evidence="1" key="1">
    <citation type="submission" date="2021-03" db="EMBL/GenBank/DDBJ databases">
        <title>Evolutionary innovations through gain and loss of genes in the ectomycorrhizal Boletales.</title>
        <authorList>
            <person name="Wu G."/>
            <person name="Miyauchi S."/>
            <person name="Morin E."/>
            <person name="Yang Z.-L."/>
            <person name="Xu J."/>
            <person name="Martin F.M."/>
        </authorList>
    </citation>
    <scope>NUCLEOTIDE SEQUENCE</scope>
    <source>
        <strain evidence="1">BR01</strain>
    </source>
</reference>
<gene>
    <name evidence="1" type="ORF">JVT61DRAFT_6338</name>
</gene>
<dbReference type="OrthoDB" id="10348180at2759"/>
<proteinExistence type="predicted"/>
<protein>
    <submittedName>
        <fullName evidence="1">Uncharacterized protein</fullName>
    </submittedName>
</protein>
<comment type="caution">
    <text evidence="1">The sequence shown here is derived from an EMBL/GenBank/DDBJ whole genome shotgun (WGS) entry which is preliminary data.</text>
</comment>
<organism evidence="1 2">
    <name type="scientific">Boletus reticuloceps</name>
    <dbReference type="NCBI Taxonomy" id="495285"/>
    <lineage>
        <taxon>Eukaryota</taxon>
        <taxon>Fungi</taxon>
        <taxon>Dikarya</taxon>
        <taxon>Basidiomycota</taxon>
        <taxon>Agaricomycotina</taxon>
        <taxon>Agaricomycetes</taxon>
        <taxon>Agaricomycetidae</taxon>
        <taxon>Boletales</taxon>
        <taxon>Boletineae</taxon>
        <taxon>Boletaceae</taxon>
        <taxon>Boletoideae</taxon>
        <taxon>Boletus</taxon>
    </lineage>
</organism>